<dbReference type="Proteomes" id="UP000001929">
    <property type="component" value="Chromosome"/>
</dbReference>
<organism evidence="1 2">
    <name type="scientific">Rhodospirillum rubrum (strain ATCC 11170 / ATH 1.1.1 / DSM 467 / LMG 4362 / NCIMB 8255 / S1)</name>
    <dbReference type="NCBI Taxonomy" id="269796"/>
    <lineage>
        <taxon>Bacteria</taxon>
        <taxon>Pseudomonadati</taxon>
        <taxon>Pseudomonadota</taxon>
        <taxon>Alphaproteobacteria</taxon>
        <taxon>Rhodospirillales</taxon>
        <taxon>Rhodospirillaceae</taxon>
        <taxon>Rhodospirillum</taxon>
    </lineage>
</organism>
<dbReference type="eggNOG" id="ENOG502Z7VN">
    <property type="taxonomic scope" value="Bacteria"/>
</dbReference>
<evidence type="ECO:0000313" key="1">
    <source>
        <dbReference type="EMBL" id="ABC24356.1"/>
    </source>
</evidence>
<sequence length="349" mass="40153">MIVEERKLTPIEDSDMDSLFVLPLHLIPLETPALSRARMIKNTRLRSVVEMFEDSSTGSGQVEVNDLPRLFGWDPDKGIHPDLAVLRKLAGLESYDVFSLRILLREHGIAVSQQDALKLSDEKNKELTSYMTKFTYPLIMQIYGDENLVINDFDDVIKLFRDPDLRKAKQRLQQMADKLGISMLEVPKFLEDYGDIFLSLSYYRNCLDRLAPLLETFISAMYEIRGNYQLRQDPNLVKSIIMMESTINELSSAITGRFENFDRSTKQMWDEISAQRFQKVKQLIENYHTTIGGVLCGLTVKMNAWIRLFPKETSGGPVKRAEFIMSEMRQGLENIRHIEDSAPMLAQLS</sequence>
<dbReference type="HOGENOM" id="CLU_775847_0_0_5"/>
<dbReference type="EnsemblBacteria" id="ABC24356">
    <property type="protein sequence ID" value="ABC24356"/>
    <property type="gene ID" value="Rru_A3562"/>
</dbReference>
<dbReference type="AlphaFoldDB" id="Q2RND9"/>
<dbReference type="PATRIC" id="fig|269796.9.peg.3683"/>
<gene>
    <name evidence="1" type="ordered locus">Rru_A3562</name>
</gene>
<reference evidence="1 2" key="1">
    <citation type="journal article" date="2011" name="Stand. Genomic Sci.">
        <title>Complete genome sequence of Rhodospirillum rubrum type strain (S1).</title>
        <authorList>
            <person name="Munk A.C."/>
            <person name="Copeland A."/>
            <person name="Lucas S."/>
            <person name="Lapidus A."/>
            <person name="Del Rio T.G."/>
            <person name="Barry K."/>
            <person name="Detter J.C."/>
            <person name="Hammon N."/>
            <person name="Israni S."/>
            <person name="Pitluck S."/>
            <person name="Brettin T."/>
            <person name="Bruce D."/>
            <person name="Han C."/>
            <person name="Tapia R."/>
            <person name="Gilna P."/>
            <person name="Schmutz J."/>
            <person name="Larimer F."/>
            <person name="Land M."/>
            <person name="Kyrpides N.C."/>
            <person name="Mavromatis K."/>
            <person name="Richardson P."/>
            <person name="Rohde M."/>
            <person name="Goker M."/>
            <person name="Klenk H.P."/>
            <person name="Zhang Y."/>
            <person name="Roberts G.P."/>
            <person name="Reslewic S."/>
            <person name="Schwartz D.C."/>
        </authorList>
    </citation>
    <scope>NUCLEOTIDE SEQUENCE [LARGE SCALE GENOMIC DNA]</scope>
    <source>
        <strain evidence="2">ATCC 11170 / ATH 1.1.1 / DSM 467 / LMG 4362 / NCIMB 8255 / S1</strain>
    </source>
</reference>
<dbReference type="KEGG" id="rru:Rru_A3562"/>
<protein>
    <submittedName>
        <fullName evidence="1">Uncharacterized protein</fullName>
    </submittedName>
</protein>
<evidence type="ECO:0000313" key="2">
    <source>
        <dbReference type="Proteomes" id="UP000001929"/>
    </source>
</evidence>
<dbReference type="RefSeq" id="WP_011391309.1">
    <property type="nucleotide sequence ID" value="NC_007643.1"/>
</dbReference>
<dbReference type="EMBL" id="CP000230">
    <property type="protein sequence ID" value="ABC24356.1"/>
    <property type="molecule type" value="Genomic_DNA"/>
</dbReference>
<accession>Q2RND9</accession>
<proteinExistence type="predicted"/>
<keyword evidence="2" id="KW-1185">Reference proteome</keyword>
<name>Q2RND9_RHORT</name>